<reference evidence="2 3" key="1">
    <citation type="submission" date="2022-03" db="EMBL/GenBank/DDBJ databases">
        <title>Genome sequencing of Neisseria macacae.</title>
        <authorList>
            <person name="Baek M.-G."/>
        </authorList>
    </citation>
    <scope>NUCLEOTIDE SEQUENCE [LARGE SCALE GENOMIC DNA]</scope>
    <source>
        <strain evidence="2 3">ATCC 33926</strain>
    </source>
</reference>
<evidence type="ECO:0000256" key="1">
    <source>
        <dbReference type="SAM" id="SignalP"/>
    </source>
</evidence>
<dbReference type="Proteomes" id="UP000829455">
    <property type="component" value="Chromosome"/>
</dbReference>
<gene>
    <name evidence="2" type="ORF">MON40_09760</name>
</gene>
<protein>
    <submittedName>
        <fullName evidence="2">Adenosylhomocysteinase</fullName>
    </submittedName>
</protein>
<keyword evidence="3" id="KW-1185">Reference proteome</keyword>
<feature type="chain" id="PRO_5045070840" evidence="1">
    <location>
        <begin position="26"/>
        <end position="123"/>
    </location>
</feature>
<sequence>MHSLSRIVLSATLTSSLFVSMPVLAKETRHHAAQTTVKKMTKADGSTIERAVVIIEDDTMRGIGAENRWIAENMPGYHKVGQALLQQNGGVYDRIDVQNEAGDIRSVYFDIKSFFGMVNGKPL</sequence>
<evidence type="ECO:0000313" key="3">
    <source>
        <dbReference type="Proteomes" id="UP000829455"/>
    </source>
</evidence>
<keyword evidence="1" id="KW-0732">Signal</keyword>
<name>A0ABY3Y5S6_9NEIS</name>
<evidence type="ECO:0000313" key="2">
    <source>
        <dbReference type="EMBL" id="UNV84292.1"/>
    </source>
</evidence>
<dbReference type="RefSeq" id="WP_242925890.1">
    <property type="nucleotide sequence ID" value="NZ_CP094241.1"/>
</dbReference>
<dbReference type="EMBL" id="CP094241">
    <property type="protein sequence ID" value="UNV84292.1"/>
    <property type="molecule type" value="Genomic_DNA"/>
</dbReference>
<proteinExistence type="predicted"/>
<organism evidence="2 3">
    <name type="scientific">Neisseria macacae ATCC 33926</name>
    <dbReference type="NCBI Taxonomy" id="997348"/>
    <lineage>
        <taxon>Bacteria</taxon>
        <taxon>Pseudomonadati</taxon>
        <taxon>Pseudomonadota</taxon>
        <taxon>Betaproteobacteria</taxon>
        <taxon>Neisseriales</taxon>
        <taxon>Neisseriaceae</taxon>
        <taxon>Neisseria</taxon>
    </lineage>
</organism>
<feature type="signal peptide" evidence="1">
    <location>
        <begin position="1"/>
        <end position="25"/>
    </location>
</feature>
<accession>A0ABY3Y5S6</accession>